<evidence type="ECO:0000256" key="1">
    <source>
        <dbReference type="SAM" id="Phobius"/>
    </source>
</evidence>
<dbReference type="Proteomes" id="UP001458880">
    <property type="component" value="Unassembled WGS sequence"/>
</dbReference>
<gene>
    <name evidence="2" type="ORF">QE152_g21925</name>
</gene>
<keyword evidence="1" id="KW-1133">Transmembrane helix</keyword>
<reference evidence="2 3" key="1">
    <citation type="journal article" date="2024" name="BMC Genomics">
        <title>De novo assembly and annotation of Popillia japonica's genome with initial clues to its potential as an invasive pest.</title>
        <authorList>
            <person name="Cucini C."/>
            <person name="Boschi S."/>
            <person name="Funari R."/>
            <person name="Cardaioli E."/>
            <person name="Iannotti N."/>
            <person name="Marturano G."/>
            <person name="Paoli F."/>
            <person name="Bruttini M."/>
            <person name="Carapelli A."/>
            <person name="Frati F."/>
            <person name="Nardi F."/>
        </authorList>
    </citation>
    <scope>NUCLEOTIDE SEQUENCE [LARGE SCALE GENOMIC DNA]</scope>
    <source>
        <strain evidence="2">DMR45628</strain>
    </source>
</reference>
<organism evidence="2 3">
    <name type="scientific">Popillia japonica</name>
    <name type="common">Japanese beetle</name>
    <dbReference type="NCBI Taxonomy" id="7064"/>
    <lineage>
        <taxon>Eukaryota</taxon>
        <taxon>Metazoa</taxon>
        <taxon>Ecdysozoa</taxon>
        <taxon>Arthropoda</taxon>
        <taxon>Hexapoda</taxon>
        <taxon>Insecta</taxon>
        <taxon>Pterygota</taxon>
        <taxon>Neoptera</taxon>
        <taxon>Endopterygota</taxon>
        <taxon>Coleoptera</taxon>
        <taxon>Polyphaga</taxon>
        <taxon>Scarabaeiformia</taxon>
        <taxon>Scarabaeidae</taxon>
        <taxon>Rutelinae</taxon>
        <taxon>Popillia</taxon>
    </lineage>
</organism>
<protein>
    <submittedName>
        <fullName evidence="2">Uncharacterized protein</fullName>
    </submittedName>
</protein>
<comment type="caution">
    <text evidence="2">The sequence shown here is derived from an EMBL/GenBank/DDBJ whole genome shotgun (WGS) entry which is preliminary data.</text>
</comment>
<evidence type="ECO:0000313" key="2">
    <source>
        <dbReference type="EMBL" id="KAK9720640.1"/>
    </source>
</evidence>
<proteinExistence type="predicted"/>
<sequence length="187" mass="21191">MVFNTLWLNTWIIPGISVGVLICVVMFIIMCTCTRTRSDDSLCKLHLFNATVDQNEQFSNSLKQDNEYGFFRRLSVLSTNTFKISNSTLKSCKSSNFINIKERTTSENELLDSFSESNSFEYGILKVDDTEVDDCNIDMMSEETDDTLSCLSNDSKFTAYSTFTLTRGSSFAETVKSALSYTDINKF</sequence>
<name>A0AAW1KK89_POPJA</name>
<keyword evidence="3" id="KW-1185">Reference proteome</keyword>
<accession>A0AAW1KK89</accession>
<keyword evidence="1" id="KW-0472">Membrane</keyword>
<feature type="transmembrane region" description="Helical" evidence="1">
    <location>
        <begin position="6"/>
        <end position="29"/>
    </location>
</feature>
<evidence type="ECO:0000313" key="3">
    <source>
        <dbReference type="Proteomes" id="UP001458880"/>
    </source>
</evidence>
<dbReference type="AlphaFoldDB" id="A0AAW1KK89"/>
<dbReference type="EMBL" id="JASPKY010000208">
    <property type="protein sequence ID" value="KAK9720640.1"/>
    <property type="molecule type" value="Genomic_DNA"/>
</dbReference>
<keyword evidence="1" id="KW-0812">Transmembrane</keyword>